<feature type="compositionally biased region" description="Basic and acidic residues" evidence="1">
    <location>
        <begin position="346"/>
        <end position="362"/>
    </location>
</feature>
<dbReference type="Gramene" id="PRQ48133">
    <property type="protein sequence ID" value="PRQ48133"/>
    <property type="gene ID" value="RchiOBHm_Chr2g0107301"/>
</dbReference>
<name>A0A2P6RNX1_ROSCH</name>
<evidence type="ECO:0000313" key="3">
    <source>
        <dbReference type="Proteomes" id="UP000238479"/>
    </source>
</evidence>
<protein>
    <submittedName>
        <fullName evidence="2">Uncharacterized protein</fullName>
    </submittedName>
</protein>
<dbReference type="OrthoDB" id="778913at2759"/>
<dbReference type="Proteomes" id="UP000238479">
    <property type="component" value="Chromosome 2"/>
</dbReference>
<proteinExistence type="predicted"/>
<organism evidence="2 3">
    <name type="scientific">Rosa chinensis</name>
    <name type="common">China rose</name>
    <dbReference type="NCBI Taxonomy" id="74649"/>
    <lineage>
        <taxon>Eukaryota</taxon>
        <taxon>Viridiplantae</taxon>
        <taxon>Streptophyta</taxon>
        <taxon>Embryophyta</taxon>
        <taxon>Tracheophyta</taxon>
        <taxon>Spermatophyta</taxon>
        <taxon>Magnoliopsida</taxon>
        <taxon>eudicotyledons</taxon>
        <taxon>Gunneridae</taxon>
        <taxon>Pentapetalae</taxon>
        <taxon>rosids</taxon>
        <taxon>fabids</taxon>
        <taxon>Rosales</taxon>
        <taxon>Rosaceae</taxon>
        <taxon>Rosoideae</taxon>
        <taxon>Rosoideae incertae sedis</taxon>
        <taxon>Rosa</taxon>
    </lineage>
</organism>
<feature type="region of interest" description="Disordered" evidence="1">
    <location>
        <begin position="235"/>
        <end position="257"/>
    </location>
</feature>
<dbReference type="PANTHER" id="PTHR33922:SF2">
    <property type="entry name" value="OS07G0589600 PROTEIN"/>
    <property type="match status" value="1"/>
</dbReference>
<feature type="region of interest" description="Disordered" evidence="1">
    <location>
        <begin position="321"/>
        <end position="362"/>
    </location>
</feature>
<dbReference type="AlphaFoldDB" id="A0A2P6RNX1"/>
<keyword evidence="3" id="KW-1185">Reference proteome</keyword>
<gene>
    <name evidence="2" type="ORF">RchiOBHm_Chr2g0107301</name>
</gene>
<sequence>MATDSSSSEQLEEDLSLSDLPHNFIKPDRNHSTSTKPDSGKVIEAEEEFDFGSSMRGSSFLADTTMCAADELFFKGQILPLRLSVSSDSGLTKPNQAQRLSVSGSESMDRHVPCSMSGFKSISHGRSSSCSSTRISPNSSRSNSNSSSSTATTNTSIANSKPRVVPVRNQFYTQPSPKPQIHVSNGGRLEKVGSRPSKKSSSIWDFFRLGLVRTPEQNLNKVLRSNSARVNSTRISVSRNSSVNSNNSTSFSTTNNKTTSMVANGTISDGEKNVTNTTAALNSEKTPQRFFSGCKCSFEAVASNAVVPKSSLAIFSEATHEKKADKVPADLMKEKKKKNGSKQKQLKQDMSHHRTYEWLKGL</sequence>
<feature type="compositionally biased region" description="Basic residues" evidence="1">
    <location>
        <begin position="334"/>
        <end position="345"/>
    </location>
</feature>
<reference evidence="2 3" key="1">
    <citation type="journal article" date="2018" name="Nat. Genet.">
        <title>The Rosa genome provides new insights in the design of modern roses.</title>
        <authorList>
            <person name="Bendahmane M."/>
        </authorList>
    </citation>
    <scope>NUCLEOTIDE SEQUENCE [LARGE SCALE GENOMIC DNA]</scope>
    <source>
        <strain evidence="3">cv. Old Blush</strain>
    </source>
</reference>
<feature type="region of interest" description="Disordered" evidence="1">
    <location>
        <begin position="86"/>
        <end position="197"/>
    </location>
</feature>
<dbReference type="PANTHER" id="PTHR33922">
    <property type="entry name" value="OS01G0888066 PROTEIN-RELATED"/>
    <property type="match status" value="1"/>
</dbReference>
<evidence type="ECO:0000256" key="1">
    <source>
        <dbReference type="SAM" id="MobiDB-lite"/>
    </source>
</evidence>
<feature type="region of interest" description="Disordered" evidence="1">
    <location>
        <begin position="1"/>
        <end position="39"/>
    </location>
</feature>
<comment type="caution">
    <text evidence="2">The sequence shown here is derived from an EMBL/GenBank/DDBJ whole genome shotgun (WGS) entry which is preliminary data.</text>
</comment>
<dbReference type="EMBL" id="PDCK01000040">
    <property type="protein sequence ID" value="PRQ48133.1"/>
    <property type="molecule type" value="Genomic_DNA"/>
</dbReference>
<feature type="compositionally biased region" description="Low complexity" evidence="1">
    <location>
        <begin position="121"/>
        <end position="160"/>
    </location>
</feature>
<accession>A0A2P6RNX1</accession>
<feature type="compositionally biased region" description="Basic and acidic residues" evidence="1">
    <location>
        <begin position="321"/>
        <end position="333"/>
    </location>
</feature>
<dbReference type="OMA" id="CKCSVET"/>
<feature type="compositionally biased region" description="Polar residues" evidence="1">
    <location>
        <begin position="86"/>
        <end position="106"/>
    </location>
</feature>
<evidence type="ECO:0000313" key="2">
    <source>
        <dbReference type="EMBL" id="PRQ48133.1"/>
    </source>
</evidence>